<feature type="region of interest" description="Disordered" evidence="1">
    <location>
        <begin position="441"/>
        <end position="461"/>
    </location>
</feature>
<feature type="domain" description="Treble clef zinc finger" evidence="2">
    <location>
        <begin position="388"/>
        <end position="438"/>
    </location>
</feature>
<evidence type="ECO:0000259" key="2">
    <source>
        <dbReference type="Pfam" id="PF14311"/>
    </source>
</evidence>
<keyword evidence="3" id="KW-0804">Transcription</keyword>
<dbReference type="GO" id="GO:0000428">
    <property type="term" value="C:DNA-directed RNA polymerase complex"/>
    <property type="evidence" value="ECO:0007669"/>
    <property type="project" value="UniProtKB-KW"/>
</dbReference>
<dbReference type="PANTHER" id="PTHR37317:SF1">
    <property type="entry name" value="ZINC-RIBBON DOMAIN-CONTAINING PROTEIN-RELATED"/>
    <property type="match status" value="1"/>
</dbReference>
<gene>
    <name evidence="3" type="ORF">JOF47_001850</name>
</gene>
<reference evidence="3 4" key="1">
    <citation type="submission" date="2021-03" db="EMBL/GenBank/DDBJ databases">
        <title>Sequencing the genomes of 1000 actinobacteria strains.</title>
        <authorList>
            <person name="Klenk H.-P."/>
        </authorList>
    </citation>
    <scope>NUCLEOTIDE SEQUENCE [LARGE SCALE GENOMIC DNA]</scope>
    <source>
        <strain evidence="3 4">DSM 15797</strain>
    </source>
</reference>
<protein>
    <submittedName>
        <fullName evidence="3">DNA-directed RNA polymerase subunit RPC12/RpoP</fullName>
    </submittedName>
</protein>
<feature type="domain" description="Treble clef zinc finger" evidence="2">
    <location>
        <begin position="316"/>
        <end position="366"/>
    </location>
</feature>
<accession>A0ABS4XD02</accession>
<keyword evidence="3" id="KW-0240">DNA-directed RNA polymerase</keyword>
<dbReference type="Pfam" id="PF14311">
    <property type="entry name" value="DUF4379"/>
    <property type="match status" value="4"/>
</dbReference>
<dbReference type="Proteomes" id="UP001296993">
    <property type="component" value="Unassembled WGS sequence"/>
</dbReference>
<proteinExistence type="predicted"/>
<evidence type="ECO:0000313" key="4">
    <source>
        <dbReference type="Proteomes" id="UP001296993"/>
    </source>
</evidence>
<dbReference type="InterPro" id="IPR025487">
    <property type="entry name" value="DUF4379"/>
</dbReference>
<dbReference type="RefSeq" id="WP_209997249.1">
    <property type="nucleotide sequence ID" value="NZ_BAAAJY010000002.1"/>
</dbReference>
<feature type="domain" description="Treble clef zinc finger" evidence="2">
    <location>
        <begin position="172"/>
        <end position="226"/>
    </location>
</feature>
<dbReference type="PANTHER" id="PTHR37317">
    <property type="entry name" value="BLR8090 PROTEIN"/>
    <property type="match status" value="1"/>
</dbReference>
<evidence type="ECO:0000256" key="1">
    <source>
        <dbReference type="SAM" id="MobiDB-lite"/>
    </source>
</evidence>
<organism evidence="3 4">
    <name type="scientific">Paeniglutamicibacter kerguelensis</name>
    <dbReference type="NCBI Taxonomy" id="254788"/>
    <lineage>
        <taxon>Bacteria</taxon>
        <taxon>Bacillati</taxon>
        <taxon>Actinomycetota</taxon>
        <taxon>Actinomycetes</taxon>
        <taxon>Micrococcales</taxon>
        <taxon>Micrococcaceae</taxon>
        <taxon>Paeniglutamicibacter</taxon>
    </lineage>
</organism>
<name>A0ABS4XD02_9MICC</name>
<evidence type="ECO:0000313" key="3">
    <source>
        <dbReference type="EMBL" id="MBP2386339.1"/>
    </source>
</evidence>
<keyword evidence="4" id="KW-1185">Reference proteome</keyword>
<feature type="domain" description="Treble clef zinc finger" evidence="2">
    <location>
        <begin position="243"/>
        <end position="298"/>
    </location>
</feature>
<sequence length="461" mass="52769">MAVLLDLVTTRQVHSNILDERRTFMQRRKWLDQCIKRLQPELSPELCDEVWLWLRPTVVWNRIETLREKPAEAFTPPIIAVFRPQTQYFPLEPMNRYMLALCTNNRDDDEWWRDRFVIPGQQGMYLCDFGHAVSGAKAKFRLRTQNGFHCPVCSGQRVVAGLNSLGDLMPRLLPEWDWDANKDVTPYTVSLGSNKKVGWRCGQGHPYSAYIANRTAHDTGCPYCASKAVLAGYNDIPTTHPQLASLWDEHANGNLKITEISAGNSAKKIRLRCPKGHRFTRTPAKLVATEGRCPVCFGRVLVPGLNDVATLRPDAAEWWHPTKNGKLTPKQVKPKSERNVWWLCPERHEFQRTVVYQCSRKKLTCPAETGHLFVKGVSDLASKELDLVVDWDWRRNGFGPDEIVPGVRAYWWKCKNGHVQQMSVVNRRRAGGCTLCDPKDRVASGTRKNSRGRQGWDKRAR</sequence>
<comment type="caution">
    <text evidence="3">The sequence shown here is derived from an EMBL/GenBank/DDBJ whole genome shotgun (WGS) entry which is preliminary data.</text>
</comment>
<dbReference type="EMBL" id="JAGIOF010000001">
    <property type="protein sequence ID" value="MBP2386339.1"/>
    <property type="molecule type" value="Genomic_DNA"/>
</dbReference>